<reference evidence="13 14" key="1">
    <citation type="journal article" date="2022" name="Nat. Genet.">
        <title>Improved pea reference genome and pan-genome highlight genomic features and evolutionary characteristics.</title>
        <authorList>
            <person name="Yang T."/>
            <person name="Liu R."/>
            <person name="Luo Y."/>
            <person name="Hu S."/>
            <person name="Wang D."/>
            <person name="Wang C."/>
            <person name="Pandey M.K."/>
            <person name="Ge S."/>
            <person name="Xu Q."/>
            <person name="Li N."/>
            <person name="Li G."/>
            <person name="Huang Y."/>
            <person name="Saxena R.K."/>
            <person name="Ji Y."/>
            <person name="Li M."/>
            <person name="Yan X."/>
            <person name="He Y."/>
            <person name="Liu Y."/>
            <person name="Wang X."/>
            <person name="Xiang C."/>
            <person name="Varshney R.K."/>
            <person name="Ding H."/>
            <person name="Gao S."/>
            <person name="Zong X."/>
        </authorList>
    </citation>
    <scope>NUCLEOTIDE SEQUENCE [LARGE SCALE GENOMIC DNA]</scope>
    <source>
        <strain evidence="13 14">cv. Zhongwan 6</strain>
    </source>
</reference>
<evidence type="ECO:0000313" key="14">
    <source>
        <dbReference type="Proteomes" id="UP001058974"/>
    </source>
</evidence>
<organism evidence="13 14">
    <name type="scientific">Pisum sativum</name>
    <name type="common">Garden pea</name>
    <name type="synonym">Lathyrus oleraceus</name>
    <dbReference type="NCBI Taxonomy" id="3888"/>
    <lineage>
        <taxon>Eukaryota</taxon>
        <taxon>Viridiplantae</taxon>
        <taxon>Streptophyta</taxon>
        <taxon>Embryophyta</taxon>
        <taxon>Tracheophyta</taxon>
        <taxon>Spermatophyta</taxon>
        <taxon>Magnoliopsida</taxon>
        <taxon>eudicotyledons</taxon>
        <taxon>Gunneridae</taxon>
        <taxon>Pentapetalae</taxon>
        <taxon>rosids</taxon>
        <taxon>fabids</taxon>
        <taxon>Fabales</taxon>
        <taxon>Fabaceae</taxon>
        <taxon>Papilionoideae</taxon>
        <taxon>50 kb inversion clade</taxon>
        <taxon>NPAAA clade</taxon>
        <taxon>Hologalegina</taxon>
        <taxon>IRL clade</taxon>
        <taxon>Fabeae</taxon>
        <taxon>Lathyrus</taxon>
    </lineage>
</organism>
<dbReference type="InterPro" id="IPR041891">
    <property type="entry name" value="Alpha_CA_prokaryot-like"/>
</dbReference>
<dbReference type="GO" id="GO:0008270">
    <property type="term" value="F:zinc ion binding"/>
    <property type="evidence" value="ECO:0007669"/>
    <property type="project" value="UniProtKB-UniRule"/>
</dbReference>
<comment type="catalytic activity">
    <reaction evidence="9 10">
        <text>hydrogencarbonate + H(+) = CO2 + H2O</text>
        <dbReference type="Rhea" id="RHEA:10748"/>
        <dbReference type="ChEBI" id="CHEBI:15377"/>
        <dbReference type="ChEBI" id="CHEBI:15378"/>
        <dbReference type="ChEBI" id="CHEBI:16526"/>
        <dbReference type="ChEBI" id="CHEBI:17544"/>
        <dbReference type="EC" id="4.2.1.1"/>
    </reaction>
</comment>
<evidence type="ECO:0000256" key="6">
    <source>
        <dbReference type="ARBA" id="ARBA00022723"/>
    </source>
</evidence>
<dbReference type="PANTHER" id="PTHR18952">
    <property type="entry name" value="CARBONIC ANHYDRASE"/>
    <property type="match status" value="1"/>
</dbReference>
<comment type="function">
    <text evidence="2 10">Reversible hydration of carbon dioxide.</text>
</comment>
<dbReference type="SUPFAM" id="SSF51069">
    <property type="entry name" value="Carbonic anhydrase"/>
    <property type="match status" value="1"/>
</dbReference>
<dbReference type="GO" id="GO:0009570">
    <property type="term" value="C:chloroplast stroma"/>
    <property type="evidence" value="ECO:0007669"/>
    <property type="project" value="UniProtKB-SubCell"/>
</dbReference>
<feature type="domain" description="Alpha-carbonic anhydrase" evidence="12">
    <location>
        <begin position="51"/>
        <end position="288"/>
    </location>
</feature>
<proteinExistence type="inferred from homology"/>
<keyword evidence="7 10" id="KW-0862">Zinc</keyword>
<dbReference type="EC" id="4.2.1.1" evidence="5 10"/>
<dbReference type="Gene3D" id="3.10.200.10">
    <property type="entry name" value="Alpha carbonic anhydrase"/>
    <property type="match status" value="1"/>
</dbReference>
<dbReference type="CDD" id="cd03124">
    <property type="entry name" value="alpha_CA_prokaryotic_like"/>
    <property type="match status" value="1"/>
</dbReference>
<keyword evidence="11" id="KW-0472">Membrane</keyword>
<dbReference type="AlphaFoldDB" id="A0A9D4W5V6"/>
<evidence type="ECO:0000256" key="3">
    <source>
        <dbReference type="ARBA" id="ARBA00004470"/>
    </source>
</evidence>
<evidence type="ECO:0000256" key="2">
    <source>
        <dbReference type="ARBA" id="ARBA00002904"/>
    </source>
</evidence>
<evidence type="ECO:0000256" key="1">
    <source>
        <dbReference type="ARBA" id="ARBA00001947"/>
    </source>
</evidence>
<dbReference type="GO" id="GO:0004089">
    <property type="term" value="F:carbonate dehydratase activity"/>
    <property type="evidence" value="ECO:0007669"/>
    <property type="project" value="UniProtKB-UniRule"/>
</dbReference>
<evidence type="ECO:0000256" key="5">
    <source>
        <dbReference type="ARBA" id="ARBA00012925"/>
    </source>
</evidence>
<evidence type="ECO:0000259" key="12">
    <source>
        <dbReference type="PROSITE" id="PS51144"/>
    </source>
</evidence>
<gene>
    <name evidence="13" type="ORF">KIW84_062044</name>
</gene>
<evidence type="ECO:0000313" key="13">
    <source>
        <dbReference type="EMBL" id="KAI5395712.1"/>
    </source>
</evidence>
<accession>A0A9D4W5V6</accession>
<sequence length="288" mass="32666">FPSPKFPSLFPEIKMKHQNILLKLLPNLLILVTILFISTTYIIADEVEDESEFDYMKESKKGPSHWGELKKEWATCKNGIMQSPIDMSSNIVKVVPKLGALKKNYKPQNAIIRNRGHDIQLKWEGDAGSININGTEFFLHQMHWHSPSEHTINSQRYDMELHMVHESLKINGKSKLAVVGLLYKIGGPDPLLTKLSNYIETVEDSKAGRDVGVIDPSEVKLGCEKYYGYMGSLTVPPCDEGVIWIINKEIRSVSKAQLELLEEVVPDHAEMNARPVQLLNGREIQLYD</sequence>
<evidence type="ECO:0000256" key="10">
    <source>
        <dbReference type="RuleBase" id="RU367011"/>
    </source>
</evidence>
<dbReference type="SMART" id="SM01057">
    <property type="entry name" value="Carb_anhydrase"/>
    <property type="match status" value="1"/>
</dbReference>
<dbReference type="EMBL" id="JAMSHJ010000006">
    <property type="protein sequence ID" value="KAI5395712.1"/>
    <property type="molecule type" value="Genomic_DNA"/>
</dbReference>
<dbReference type="GO" id="GO:0006730">
    <property type="term" value="P:one-carbon metabolic process"/>
    <property type="evidence" value="ECO:0007669"/>
    <property type="project" value="TreeGrafter"/>
</dbReference>
<keyword evidence="6 10" id="KW-0479">Metal-binding</keyword>
<dbReference type="Proteomes" id="UP001058974">
    <property type="component" value="Chromosome 6"/>
</dbReference>
<dbReference type="Pfam" id="PF00194">
    <property type="entry name" value="Carb_anhydrase"/>
    <property type="match status" value="1"/>
</dbReference>
<evidence type="ECO:0000256" key="8">
    <source>
        <dbReference type="ARBA" id="ARBA00023239"/>
    </source>
</evidence>
<dbReference type="PROSITE" id="PS51144">
    <property type="entry name" value="ALPHA_CA_2"/>
    <property type="match status" value="1"/>
</dbReference>
<dbReference type="Gramene" id="Psat06G0204400-T1">
    <property type="protein sequence ID" value="KAI5395712.1"/>
    <property type="gene ID" value="KIW84_062044"/>
</dbReference>
<comment type="similarity">
    <text evidence="10">Belongs to the alpha-carbonic anhydrase family.</text>
</comment>
<dbReference type="InterPro" id="IPR036398">
    <property type="entry name" value="CA_dom_sf"/>
</dbReference>
<evidence type="ECO:0000256" key="7">
    <source>
        <dbReference type="ARBA" id="ARBA00022833"/>
    </source>
</evidence>
<comment type="caution">
    <text evidence="13">The sequence shown here is derived from an EMBL/GenBank/DDBJ whole genome shotgun (WGS) entry which is preliminary data.</text>
</comment>
<keyword evidence="11" id="KW-0812">Transmembrane</keyword>
<evidence type="ECO:0000256" key="11">
    <source>
        <dbReference type="SAM" id="Phobius"/>
    </source>
</evidence>
<evidence type="ECO:0000256" key="9">
    <source>
        <dbReference type="ARBA" id="ARBA00048348"/>
    </source>
</evidence>
<dbReference type="InterPro" id="IPR023561">
    <property type="entry name" value="Carbonic_anhydrase_a-class"/>
</dbReference>
<keyword evidence="8 10" id="KW-0456">Lyase</keyword>
<name>A0A9D4W5V6_PEA</name>
<evidence type="ECO:0000256" key="4">
    <source>
        <dbReference type="ARBA" id="ARBA00006365"/>
    </source>
</evidence>
<keyword evidence="11" id="KW-1133">Transmembrane helix</keyword>
<comment type="cofactor">
    <cofactor evidence="1 10">
        <name>Zn(2+)</name>
        <dbReference type="ChEBI" id="CHEBI:29105"/>
    </cofactor>
</comment>
<keyword evidence="14" id="KW-1185">Reference proteome</keyword>
<dbReference type="PROSITE" id="PS00162">
    <property type="entry name" value="ALPHA_CA_1"/>
    <property type="match status" value="1"/>
</dbReference>
<dbReference type="PANTHER" id="PTHR18952:SF201">
    <property type="entry name" value="CARBONIC ANHYDRASE"/>
    <property type="match status" value="1"/>
</dbReference>
<feature type="transmembrane region" description="Helical" evidence="11">
    <location>
        <begin position="20"/>
        <end position="44"/>
    </location>
</feature>
<comment type="subcellular location">
    <subcellularLocation>
        <location evidence="3">Plastid</location>
        <location evidence="3">Chloroplast stroma</location>
    </subcellularLocation>
</comment>
<protein>
    <recommendedName>
        <fullName evidence="5 10">Carbonic anhydrase</fullName>
        <ecNumber evidence="5 10">4.2.1.1</ecNumber>
    </recommendedName>
</protein>
<dbReference type="InterPro" id="IPR001148">
    <property type="entry name" value="CA_dom"/>
</dbReference>
<feature type="non-terminal residue" evidence="13">
    <location>
        <position position="1"/>
    </location>
</feature>
<dbReference type="InterPro" id="IPR018338">
    <property type="entry name" value="Carbonic_anhydrase_a-class_CS"/>
</dbReference>
<comment type="similarity">
    <text evidence="4">Belongs to the alpha-class carbonic anhydrase family.</text>
</comment>